<accession>A0A9Q1EFF3</accession>
<protein>
    <recommendedName>
        <fullName evidence="4">Cornifelin</fullName>
    </recommendedName>
</protein>
<dbReference type="Proteomes" id="UP001152622">
    <property type="component" value="Chromosome 18"/>
</dbReference>
<gene>
    <name evidence="2" type="ORF">SKAU_G00367480</name>
</gene>
<evidence type="ECO:0000256" key="1">
    <source>
        <dbReference type="ARBA" id="ARBA00009024"/>
    </source>
</evidence>
<evidence type="ECO:0008006" key="4">
    <source>
        <dbReference type="Google" id="ProtNLM"/>
    </source>
</evidence>
<dbReference type="InterPro" id="IPR006461">
    <property type="entry name" value="PLAC_motif_containing"/>
</dbReference>
<evidence type="ECO:0000313" key="2">
    <source>
        <dbReference type="EMBL" id="KAJ8337782.1"/>
    </source>
</evidence>
<comment type="similarity">
    <text evidence="1">Belongs to the cornifelin family.</text>
</comment>
<evidence type="ECO:0000313" key="3">
    <source>
        <dbReference type="Proteomes" id="UP001152622"/>
    </source>
</evidence>
<dbReference type="OrthoDB" id="1045822at2759"/>
<name>A0A9Q1EFF3_SYNKA</name>
<organism evidence="2 3">
    <name type="scientific">Synaphobranchus kaupii</name>
    <name type="common">Kaup's arrowtooth eel</name>
    <dbReference type="NCBI Taxonomy" id="118154"/>
    <lineage>
        <taxon>Eukaryota</taxon>
        <taxon>Metazoa</taxon>
        <taxon>Chordata</taxon>
        <taxon>Craniata</taxon>
        <taxon>Vertebrata</taxon>
        <taxon>Euteleostomi</taxon>
        <taxon>Actinopterygii</taxon>
        <taxon>Neopterygii</taxon>
        <taxon>Teleostei</taxon>
        <taxon>Anguilliformes</taxon>
        <taxon>Synaphobranchidae</taxon>
        <taxon>Synaphobranchus</taxon>
    </lineage>
</organism>
<sequence>MTTNVIIQQPQAVQSNQWSTGICDCCDDLPVCCLGYWCFPCLACKTTGDFGENCCLPLLDTLWTITQFFGVPICVPPVAFALRVGVRYRYGIEGDMCSDCIYATFCNICSWCQVAREIKRRKSGPAIVNTRPTVITTTTTAPAPQPMFMAPQPMFMAPQPMLMASQPAYVMPQPMSTQSTVVM</sequence>
<proteinExistence type="inferred from homology"/>
<dbReference type="PANTHER" id="PTHR15907">
    <property type="entry name" value="DUF614 FAMILY PROTEIN-RELATED"/>
    <property type="match status" value="1"/>
</dbReference>
<reference evidence="2" key="1">
    <citation type="journal article" date="2023" name="Science">
        <title>Genome structures resolve the early diversification of teleost fishes.</title>
        <authorList>
            <person name="Parey E."/>
            <person name="Louis A."/>
            <person name="Montfort J."/>
            <person name="Bouchez O."/>
            <person name="Roques C."/>
            <person name="Iampietro C."/>
            <person name="Lluch J."/>
            <person name="Castinel A."/>
            <person name="Donnadieu C."/>
            <person name="Desvignes T."/>
            <person name="Floi Bucao C."/>
            <person name="Jouanno E."/>
            <person name="Wen M."/>
            <person name="Mejri S."/>
            <person name="Dirks R."/>
            <person name="Jansen H."/>
            <person name="Henkel C."/>
            <person name="Chen W.J."/>
            <person name="Zahm M."/>
            <person name="Cabau C."/>
            <person name="Klopp C."/>
            <person name="Thompson A.W."/>
            <person name="Robinson-Rechavi M."/>
            <person name="Braasch I."/>
            <person name="Lecointre G."/>
            <person name="Bobe J."/>
            <person name="Postlethwait J.H."/>
            <person name="Berthelot C."/>
            <person name="Roest Crollius H."/>
            <person name="Guiguen Y."/>
        </authorList>
    </citation>
    <scope>NUCLEOTIDE SEQUENCE</scope>
    <source>
        <strain evidence="2">WJC10195</strain>
    </source>
</reference>
<comment type="caution">
    <text evidence="2">The sequence shown here is derived from an EMBL/GenBank/DDBJ whole genome shotgun (WGS) entry which is preliminary data.</text>
</comment>
<keyword evidence="3" id="KW-1185">Reference proteome</keyword>
<dbReference type="Pfam" id="PF04749">
    <property type="entry name" value="PLAC8"/>
    <property type="match status" value="1"/>
</dbReference>
<dbReference type="AlphaFoldDB" id="A0A9Q1EFF3"/>
<dbReference type="EMBL" id="JAINUF010000018">
    <property type="protein sequence ID" value="KAJ8337782.1"/>
    <property type="molecule type" value="Genomic_DNA"/>
</dbReference>
<dbReference type="NCBIfam" id="TIGR01571">
    <property type="entry name" value="A_thal_Cys_rich"/>
    <property type="match status" value="1"/>
</dbReference>